<dbReference type="GO" id="GO:0006355">
    <property type="term" value="P:regulation of DNA-templated transcription"/>
    <property type="evidence" value="ECO:0007669"/>
    <property type="project" value="InterPro"/>
</dbReference>
<dbReference type="Gene3D" id="2.30.31.70">
    <property type="match status" value="1"/>
</dbReference>
<protein>
    <recommendedName>
        <fullName evidence="1">Transcriptional coactivator p15 (PC4) C-terminal domain-containing protein</fullName>
    </recommendedName>
</protein>
<dbReference type="InterPro" id="IPR017154">
    <property type="entry name" value="PC4-like"/>
</dbReference>
<keyword evidence="3" id="KW-1185">Reference proteome</keyword>
<evidence type="ECO:0000259" key="1">
    <source>
        <dbReference type="Pfam" id="PF02229"/>
    </source>
</evidence>
<gene>
    <name evidence="2" type="ORF">EDC14_101167</name>
</gene>
<dbReference type="PIRSF" id="PIRSF037246">
    <property type="entry name" value="UCP037246"/>
    <property type="match status" value="1"/>
</dbReference>
<comment type="caution">
    <text evidence="2">The sequence shown here is derived from an EMBL/GenBank/DDBJ whole genome shotgun (WGS) entry which is preliminary data.</text>
</comment>
<accession>A0A4R1RTR5</accession>
<dbReference type="Proteomes" id="UP000295008">
    <property type="component" value="Unassembled WGS sequence"/>
</dbReference>
<feature type="domain" description="Transcriptional coactivator p15 (PC4) C-terminal" evidence="1">
    <location>
        <begin position="20"/>
        <end position="66"/>
    </location>
</feature>
<reference evidence="2 3" key="1">
    <citation type="submission" date="2019-03" db="EMBL/GenBank/DDBJ databases">
        <title>Genomic Encyclopedia of Type Strains, Phase IV (KMG-IV): sequencing the most valuable type-strain genomes for metagenomic binning, comparative biology and taxonomic classification.</title>
        <authorList>
            <person name="Goeker M."/>
        </authorList>
    </citation>
    <scope>NUCLEOTIDE SEQUENCE [LARGE SCALE GENOMIC DNA]</scope>
    <source>
        <strain evidence="2 3">LX-B</strain>
    </source>
</reference>
<dbReference type="GO" id="GO:0003677">
    <property type="term" value="F:DNA binding"/>
    <property type="evidence" value="ECO:0007669"/>
    <property type="project" value="InterPro"/>
</dbReference>
<dbReference type="RefSeq" id="WP_132014269.1">
    <property type="nucleotide sequence ID" value="NZ_SLUN01000011.1"/>
</dbReference>
<sequence>MAEITFEIVEHLLILSESPRGWTKEVNIVSWNGRQPKLDIREWDESHEKMGKGVTLNKEELLKIKELLDEMDLDALEIG</sequence>
<name>A0A4R1RTR5_HYDET</name>
<evidence type="ECO:0000313" key="3">
    <source>
        <dbReference type="Proteomes" id="UP000295008"/>
    </source>
</evidence>
<proteinExistence type="predicted"/>
<dbReference type="OrthoDB" id="7067273at2"/>
<organism evidence="2 3">
    <name type="scientific">Hydrogenispora ethanolica</name>
    <dbReference type="NCBI Taxonomy" id="1082276"/>
    <lineage>
        <taxon>Bacteria</taxon>
        <taxon>Bacillati</taxon>
        <taxon>Bacillota</taxon>
        <taxon>Hydrogenispora</taxon>
    </lineage>
</organism>
<dbReference type="Pfam" id="PF02229">
    <property type="entry name" value="PC4"/>
    <property type="match status" value="1"/>
</dbReference>
<evidence type="ECO:0000313" key="2">
    <source>
        <dbReference type="EMBL" id="TCL69945.1"/>
    </source>
</evidence>
<dbReference type="EMBL" id="SLUN01000011">
    <property type="protein sequence ID" value="TCL69945.1"/>
    <property type="molecule type" value="Genomic_DNA"/>
</dbReference>
<dbReference type="InterPro" id="IPR003173">
    <property type="entry name" value="PC4_C"/>
</dbReference>
<dbReference type="AlphaFoldDB" id="A0A4R1RTR5"/>